<reference evidence="1 2" key="1">
    <citation type="submission" date="2019-11" db="EMBL/GenBank/DDBJ databases">
        <title>Growth characteristics of pneumococcus vary with the chemical composition of the capsule and with environmental conditions.</title>
        <authorList>
            <person name="Tothpal A."/>
            <person name="Desobry K."/>
            <person name="Joshi S."/>
            <person name="Wyllie A.L."/>
            <person name="Weinberger D.M."/>
        </authorList>
    </citation>
    <scope>NUCLEOTIDE SEQUENCE [LARGE SCALE GENOMIC DNA]</scope>
    <source>
        <strain evidence="2">pnumococcus09N</strain>
    </source>
</reference>
<dbReference type="AlphaFoldDB" id="A0A7X2XPY7"/>
<proteinExistence type="predicted"/>
<accession>A0A7X2XPY7</accession>
<sequence length="60" mass="6886">MTHAIIQPEIAYLRDDDGDHLYLSAVPDGYLFAPIAIELEADDLTEEEFFEFLKSRLITI</sequence>
<dbReference type="EMBL" id="WNHU01000601">
    <property type="protein sequence ID" value="MTV44633.1"/>
    <property type="molecule type" value="Genomic_DNA"/>
</dbReference>
<evidence type="ECO:0000313" key="1">
    <source>
        <dbReference type="EMBL" id="MTV44633.1"/>
    </source>
</evidence>
<dbReference type="Proteomes" id="UP000467349">
    <property type="component" value="Unassembled WGS sequence"/>
</dbReference>
<evidence type="ECO:0000313" key="2">
    <source>
        <dbReference type="Proteomes" id="UP000467349"/>
    </source>
</evidence>
<dbReference type="RefSeq" id="WP_155474415.1">
    <property type="nucleotide sequence ID" value="NZ_WNHU01000601.1"/>
</dbReference>
<organism evidence="1 2">
    <name type="scientific">Streptococcus pneumoniae</name>
    <dbReference type="NCBI Taxonomy" id="1313"/>
    <lineage>
        <taxon>Bacteria</taxon>
        <taxon>Bacillati</taxon>
        <taxon>Bacillota</taxon>
        <taxon>Bacilli</taxon>
        <taxon>Lactobacillales</taxon>
        <taxon>Streptococcaceae</taxon>
        <taxon>Streptococcus</taxon>
    </lineage>
</organism>
<name>A0A7X2XPY7_STREE</name>
<comment type="caution">
    <text evidence="1">The sequence shown here is derived from an EMBL/GenBank/DDBJ whole genome shotgun (WGS) entry which is preliminary data.</text>
</comment>
<protein>
    <submittedName>
        <fullName evidence="1">Uncharacterized protein</fullName>
    </submittedName>
</protein>
<gene>
    <name evidence="1" type="ORF">GM545_13960</name>
</gene>